<dbReference type="EMBL" id="JACGXA010000001">
    <property type="protein sequence ID" value="MBA8802970.1"/>
    <property type="molecule type" value="Genomic_DNA"/>
</dbReference>
<dbReference type="InterPro" id="IPR000253">
    <property type="entry name" value="FHA_dom"/>
</dbReference>
<dbReference type="Proteomes" id="UP000580910">
    <property type="component" value="Unassembled WGS sequence"/>
</dbReference>
<reference evidence="3 4" key="1">
    <citation type="submission" date="2020-07" db="EMBL/GenBank/DDBJ databases">
        <title>Sequencing the genomes of 1000 actinobacteria strains.</title>
        <authorList>
            <person name="Klenk H.-P."/>
        </authorList>
    </citation>
    <scope>NUCLEOTIDE SEQUENCE [LARGE SCALE GENOMIC DNA]</scope>
    <source>
        <strain evidence="3 4">DSM 21349</strain>
    </source>
</reference>
<dbReference type="InterPro" id="IPR050923">
    <property type="entry name" value="Cell_Proc_Reg/RNA_Proc"/>
</dbReference>
<dbReference type="AlphaFoldDB" id="A0A7W3IYI7"/>
<keyword evidence="1" id="KW-0597">Phosphoprotein</keyword>
<protein>
    <recommendedName>
        <fullName evidence="2">FHA domain-containing protein</fullName>
    </recommendedName>
</protein>
<evidence type="ECO:0000256" key="1">
    <source>
        <dbReference type="ARBA" id="ARBA00022553"/>
    </source>
</evidence>
<dbReference type="SUPFAM" id="SSF49879">
    <property type="entry name" value="SMAD/FHA domain"/>
    <property type="match status" value="1"/>
</dbReference>
<dbReference type="PANTHER" id="PTHR23308">
    <property type="entry name" value="NUCLEAR INHIBITOR OF PROTEIN PHOSPHATASE-1"/>
    <property type="match status" value="1"/>
</dbReference>
<dbReference type="InterPro" id="IPR008984">
    <property type="entry name" value="SMAD_FHA_dom_sf"/>
</dbReference>
<feature type="domain" description="FHA" evidence="2">
    <location>
        <begin position="68"/>
        <end position="124"/>
    </location>
</feature>
<dbReference type="CDD" id="cd00060">
    <property type="entry name" value="FHA"/>
    <property type="match status" value="1"/>
</dbReference>
<keyword evidence="4" id="KW-1185">Reference proteome</keyword>
<evidence type="ECO:0000313" key="3">
    <source>
        <dbReference type="EMBL" id="MBA8802970.1"/>
    </source>
</evidence>
<dbReference type="Gene3D" id="2.60.200.20">
    <property type="match status" value="1"/>
</dbReference>
<dbReference type="PROSITE" id="PS50006">
    <property type="entry name" value="FHA_DOMAIN"/>
    <property type="match status" value="1"/>
</dbReference>
<gene>
    <name evidence="3" type="ORF">FB382_001261</name>
</gene>
<name>A0A7W3IYI7_9ACTN</name>
<sequence>MPDVDEDGPLVRGIVCSRGHFNPPDARFCERCGISTVQQTHNVITGHRPPLGVLVLDDGSVHALIRDYVIGRDPGAADDVRDGRATALVLEDPDLSLSRVHARLVLDGWDVRVEDAGSVNGTYVADPGSEEWRRLEADVPTTIPAGSRLRMGARTMTFESHHKL</sequence>
<dbReference type="Pfam" id="PF00498">
    <property type="entry name" value="FHA"/>
    <property type="match status" value="1"/>
</dbReference>
<organism evidence="3 4">
    <name type="scientific">Nocardioides ginsengisegetis</name>
    <dbReference type="NCBI Taxonomy" id="661491"/>
    <lineage>
        <taxon>Bacteria</taxon>
        <taxon>Bacillati</taxon>
        <taxon>Actinomycetota</taxon>
        <taxon>Actinomycetes</taxon>
        <taxon>Propionibacteriales</taxon>
        <taxon>Nocardioidaceae</taxon>
        <taxon>Nocardioides</taxon>
    </lineage>
</organism>
<evidence type="ECO:0000259" key="2">
    <source>
        <dbReference type="PROSITE" id="PS50006"/>
    </source>
</evidence>
<dbReference type="SMART" id="SM00240">
    <property type="entry name" value="FHA"/>
    <property type="match status" value="1"/>
</dbReference>
<comment type="caution">
    <text evidence="3">The sequence shown here is derived from an EMBL/GenBank/DDBJ whole genome shotgun (WGS) entry which is preliminary data.</text>
</comment>
<evidence type="ECO:0000313" key="4">
    <source>
        <dbReference type="Proteomes" id="UP000580910"/>
    </source>
</evidence>
<proteinExistence type="predicted"/>
<accession>A0A7W3IYI7</accession>